<reference evidence="13 14" key="1">
    <citation type="journal article" date="2024" name="J Genomics">
        <title>Draft genome sequencing and assembly of Favolaschia claudopus CIRM-BRFM 2984 isolated from oak limbs.</title>
        <authorList>
            <person name="Navarro D."/>
            <person name="Drula E."/>
            <person name="Chaduli D."/>
            <person name="Cazenave R."/>
            <person name="Ahrendt S."/>
            <person name="Wang J."/>
            <person name="Lipzen A."/>
            <person name="Daum C."/>
            <person name="Barry K."/>
            <person name="Grigoriev I.V."/>
            <person name="Favel A."/>
            <person name="Rosso M.N."/>
            <person name="Martin F."/>
        </authorList>
    </citation>
    <scope>NUCLEOTIDE SEQUENCE [LARGE SCALE GENOMIC DNA]</scope>
    <source>
        <strain evidence="13 14">CIRM-BRFM 2984</strain>
    </source>
</reference>
<dbReference type="AlphaFoldDB" id="A0AAV9ZT93"/>
<evidence type="ECO:0000256" key="1">
    <source>
        <dbReference type="ARBA" id="ARBA00001971"/>
    </source>
</evidence>
<protein>
    <submittedName>
        <fullName evidence="13">Cytochrome P450</fullName>
    </submittedName>
</protein>
<keyword evidence="9" id="KW-0560">Oxidoreductase</keyword>
<comment type="caution">
    <text evidence="13">The sequence shown here is derived from an EMBL/GenBank/DDBJ whole genome shotgun (WGS) entry which is preliminary data.</text>
</comment>
<evidence type="ECO:0000256" key="12">
    <source>
        <dbReference type="ARBA" id="ARBA00023136"/>
    </source>
</evidence>
<dbReference type="PANTHER" id="PTHR24305:SF166">
    <property type="entry name" value="CYTOCHROME P450 12A4, MITOCHONDRIAL-RELATED"/>
    <property type="match status" value="1"/>
</dbReference>
<keyword evidence="10" id="KW-0408">Iron</keyword>
<dbReference type="PANTHER" id="PTHR24305">
    <property type="entry name" value="CYTOCHROME P450"/>
    <property type="match status" value="1"/>
</dbReference>
<keyword evidence="14" id="KW-1185">Reference proteome</keyword>
<dbReference type="Pfam" id="PF00067">
    <property type="entry name" value="p450"/>
    <property type="match status" value="1"/>
</dbReference>
<dbReference type="InterPro" id="IPR050121">
    <property type="entry name" value="Cytochrome_P450_monoxygenase"/>
</dbReference>
<dbReference type="GO" id="GO:0005506">
    <property type="term" value="F:iron ion binding"/>
    <property type="evidence" value="ECO:0007669"/>
    <property type="project" value="InterPro"/>
</dbReference>
<comment type="similarity">
    <text evidence="4">Belongs to the cytochrome P450 family.</text>
</comment>
<evidence type="ECO:0000256" key="2">
    <source>
        <dbReference type="ARBA" id="ARBA00004370"/>
    </source>
</evidence>
<dbReference type="SUPFAM" id="SSF48264">
    <property type="entry name" value="Cytochrome P450"/>
    <property type="match status" value="1"/>
</dbReference>
<proteinExistence type="inferred from homology"/>
<gene>
    <name evidence="13" type="ORF">R3P38DRAFT_2803397</name>
</gene>
<organism evidence="13 14">
    <name type="scientific">Favolaschia claudopus</name>
    <dbReference type="NCBI Taxonomy" id="2862362"/>
    <lineage>
        <taxon>Eukaryota</taxon>
        <taxon>Fungi</taxon>
        <taxon>Dikarya</taxon>
        <taxon>Basidiomycota</taxon>
        <taxon>Agaricomycotina</taxon>
        <taxon>Agaricomycetes</taxon>
        <taxon>Agaricomycetidae</taxon>
        <taxon>Agaricales</taxon>
        <taxon>Marasmiineae</taxon>
        <taxon>Mycenaceae</taxon>
        <taxon>Favolaschia</taxon>
    </lineage>
</organism>
<keyword evidence="6" id="KW-0812">Transmembrane</keyword>
<name>A0AAV9ZT93_9AGAR</name>
<dbReference type="GO" id="GO:0016705">
    <property type="term" value="F:oxidoreductase activity, acting on paired donors, with incorporation or reduction of molecular oxygen"/>
    <property type="evidence" value="ECO:0007669"/>
    <property type="project" value="InterPro"/>
</dbReference>
<sequence length="191" mass="21501">MHPVYVNLYQARQKVLEEGGSAALAETAAGGKDLITSMTEDQDLQARLRAELREAKAAKKAPGEDLDYSELESLPLLDRKMLRIYSPVTFVWRQTIKDVLVTLTYPIRSTVDGSETNQLLIHKGTAVYLGMSAANRSTAIWGPDAAEFRPERWLNKTQWTPLSIYGKEEGLEYSPDKFHSLIWHYIAPGHP</sequence>
<evidence type="ECO:0000256" key="3">
    <source>
        <dbReference type="ARBA" id="ARBA00004721"/>
    </source>
</evidence>
<keyword evidence="5" id="KW-0349">Heme</keyword>
<comment type="pathway">
    <text evidence="3">Secondary metabolite biosynthesis; terpenoid biosynthesis.</text>
</comment>
<keyword evidence="11" id="KW-0503">Monooxygenase</keyword>
<keyword evidence="7" id="KW-0479">Metal-binding</keyword>
<evidence type="ECO:0000313" key="13">
    <source>
        <dbReference type="EMBL" id="KAK6992011.1"/>
    </source>
</evidence>
<evidence type="ECO:0000256" key="11">
    <source>
        <dbReference type="ARBA" id="ARBA00023033"/>
    </source>
</evidence>
<dbReference type="InterPro" id="IPR036396">
    <property type="entry name" value="Cyt_P450_sf"/>
</dbReference>
<evidence type="ECO:0000256" key="9">
    <source>
        <dbReference type="ARBA" id="ARBA00023002"/>
    </source>
</evidence>
<comment type="cofactor">
    <cofactor evidence="1">
        <name>heme</name>
        <dbReference type="ChEBI" id="CHEBI:30413"/>
    </cofactor>
</comment>
<keyword evidence="12" id="KW-0472">Membrane</keyword>
<dbReference type="InterPro" id="IPR001128">
    <property type="entry name" value="Cyt_P450"/>
</dbReference>
<evidence type="ECO:0000256" key="5">
    <source>
        <dbReference type="ARBA" id="ARBA00022617"/>
    </source>
</evidence>
<evidence type="ECO:0000256" key="8">
    <source>
        <dbReference type="ARBA" id="ARBA00022989"/>
    </source>
</evidence>
<dbReference type="Proteomes" id="UP001362999">
    <property type="component" value="Unassembled WGS sequence"/>
</dbReference>
<dbReference type="EMBL" id="JAWWNJ010000114">
    <property type="protein sequence ID" value="KAK6992011.1"/>
    <property type="molecule type" value="Genomic_DNA"/>
</dbReference>
<dbReference type="GO" id="GO:0020037">
    <property type="term" value="F:heme binding"/>
    <property type="evidence" value="ECO:0007669"/>
    <property type="project" value="InterPro"/>
</dbReference>
<keyword evidence="8" id="KW-1133">Transmembrane helix</keyword>
<dbReference type="GO" id="GO:0016020">
    <property type="term" value="C:membrane"/>
    <property type="evidence" value="ECO:0007669"/>
    <property type="project" value="UniProtKB-SubCell"/>
</dbReference>
<evidence type="ECO:0000256" key="4">
    <source>
        <dbReference type="ARBA" id="ARBA00010617"/>
    </source>
</evidence>
<evidence type="ECO:0000256" key="7">
    <source>
        <dbReference type="ARBA" id="ARBA00022723"/>
    </source>
</evidence>
<evidence type="ECO:0000256" key="6">
    <source>
        <dbReference type="ARBA" id="ARBA00022692"/>
    </source>
</evidence>
<evidence type="ECO:0000256" key="10">
    <source>
        <dbReference type="ARBA" id="ARBA00023004"/>
    </source>
</evidence>
<comment type="subcellular location">
    <subcellularLocation>
        <location evidence="2">Membrane</location>
    </subcellularLocation>
</comment>
<dbReference type="GO" id="GO:0004497">
    <property type="term" value="F:monooxygenase activity"/>
    <property type="evidence" value="ECO:0007669"/>
    <property type="project" value="UniProtKB-KW"/>
</dbReference>
<accession>A0AAV9ZT93</accession>
<evidence type="ECO:0000313" key="14">
    <source>
        <dbReference type="Proteomes" id="UP001362999"/>
    </source>
</evidence>
<dbReference type="Gene3D" id="1.10.630.10">
    <property type="entry name" value="Cytochrome P450"/>
    <property type="match status" value="1"/>
</dbReference>